<evidence type="ECO:0000313" key="6">
    <source>
        <dbReference type="EMBL" id="EPE35845.1"/>
    </source>
</evidence>
<dbReference type="GO" id="GO:0003723">
    <property type="term" value="F:RNA binding"/>
    <property type="evidence" value="ECO:0007669"/>
    <property type="project" value="InterPro"/>
</dbReference>
<dbReference type="OMA" id="SCRERRY"/>
<dbReference type="eggNOG" id="KOG2554">
    <property type="taxonomic scope" value="Eukaryota"/>
</dbReference>
<name>S3DDP4_GLAL2</name>
<dbReference type="GO" id="GO:0009982">
    <property type="term" value="F:pseudouridine synthase activity"/>
    <property type="evidence" value="ECO:0007669"/>
    <property type="project" value="InterPro"/>
</dbReference>
<dbReference type="GO" id="GO:0031119">
    <property type="term" value="P:tRNA pseudouridine synthesis"/>
    <property type="evidence" value="ECO:0007669"/>
    <property type="project" value="TreeGrafter"/>
</dbReference>
<dbReference type="GO" id="GO:0005737">
    <property type="term" value="C:cytoplasm"/>
    <property type="evidence" value="ECO:0007669"/>
    <property type="project" value="TreeGrafter"/>
</dbReference>
<feature type="region of interest" description="Disordered" evidence="4">
    <location>
        <begin position="489"/>
        <end position="521"/>
    </location>
</feature>
<dbReference type="STRING" id="1116229.S3DDP4"/>
<gene>
    <name evidence="6" type="ORF">GLAREA_05183</name>
</gene>
<keyword evidence="2" id="KW-0819">tRNA processing</keyword>
<dbReference type="Gene3D" id="3.30.70.580">
    <property type="entry name" value="Pseudouridine synthase I, catalytic domain, N-terminal subdomain"/>
    <property type="match status" value="1"/>
</dbReference>
<comment type="similarity">
    <text evidence="1">Belongs to the tRNA pseudouridine synthase TruA family.</text>
</comment>
<dbReference type="HOGENOM" id="CLU_014673_2_3_1"/>
<evidence type="ECO:0000256" key="3">
    <source>
        <dbReference type="ARBA" id="ARBA00023235"/>
    </source>
</evidence>
<dbReference type="OrthoDB" id="25767at2759"/>
<dbReference type="EMBL" id="KE145353">
    <property type="protein sequence ID" value="EPE35845.1"/>
    <property type="molecule type" value="Genomic_DNA"/>
</dbReference>
<evidence type="ECO:0000259" key="5">
    <source>
        <dbReference type="Pfam" id="PF01416"/>
    </source>
</evidence>
<dbReference type="PANTHER" id="PTHR11142:SF5">
    <property type="entry name" value="TRNA PSEUDOURIDINE(38_39) SYNTHASE"/>
    <property type="match status" value="1"/>
</dbReference>
<dbReference type="GO" id="GO:1990481">
    <property type="term" value="P:mRNA pseudouridine synthesis"/>
    <property type="evidence" value="ECO:0007669"/>
    <property type="project" value="TreeGrafter"/>
</dbReference>
<dbReference type="Proteomes" id="UP000016922">
    <property type="component" value="Unassembled WGS sequence"/>
</dbReference>
<dbReference type="GO" id="GO:0005634">
    <property type="term" value="C:nucleus"/>
    <property type="evidence" value="ECO:0007669"/>
    <property type="project" value="TreeGrafter"/>
</dbReference>
<keyword evidence="3" id="KW-0413">Isomerase</keyword>
<dbReference type="InterPro" id="IPR020094">
    <property type="entry name" value="TruA/RsuA/RluB/E/F_N"/>
</dbReference>
<evidence type="ECO:0000313" key="7">
    <source>
        <dbReference type="Proteomes" id="UP000016922"/>
    </source>
</evidence>
<sequence length="588" mass="66565">MEATDYSAWSNEKLIERVTQLEADLKRRNESVIASIPSVNKHWKKRTERAFDPAKYNTRLVAFKLAYLGKKFNGFENHAHVTPLPTIEEELWKAFNKARLIFPKDLKPLEPGAVNWEGTEYSKCGRTDKGVSAFGQVIGIRVRSNRPLPKKKENPKALDLADSGADEIFNTYPRENGIETSSPPLDPSRVPFREPPVDKVTLDMGNPDFEESLNFDPIADEIPYCALLNRLLPPEIRILAWCPSPPLDFSARFSCRERRYKYFFTNPCLPPVPHNLDSTTKLNPRGVKDGYLDIDAMKEAARLFEGSHDFRNFCKVDPGKQITNFERVMFHASIQEETGIDPSIGFTASPEFAPKDGVKHSVYSFNLHGSAFLWHQVRCMVSILFLVGQGLEKPSIVSELLDATKNPRRPTYEMATDTPLILWDCIFPKENDPERKDTLDWVYIGNGRGQGDAKYGPAGLMENVWSLWREKKMDELLVGSLIKLVQSQGDPVQELEPGKKPSRSQRCFDGSNEPKMQGSYTPVMKKPKMEAVEVVNERFAIRKGFENSADMKIKGFRNPPSIKEEKQASVQSAVEDAPQIPISRVAVD</sequence>
<dbReference type="InterPro" id="IPR020095">
    <property type="entry name" value="PsdUridine_synth_TruA_C"/>
</dbReference>
<dbReference type="InterPro" id="IPR020103">
    <property type="entry name" value="PsdUridine_synth_cat_dom_sf"/>
</dbReference>
<dbReference type="InterPro" id="IPR001406">
    <property type="entry name" value="PsdUridine_synth_TruA"/>
</dbReference>
<keyword evidence="7" id="KW-1185">Reference proteome</keyword>
<dbReference type="Gene3D" id="3.30.70.660">
    <property type="entry name" value="Pseudouridine synthase I, catalytic domain, C-terminal subdomain"/>
    <property type="match status" value="1"/>
</dbReference>
<proteinExistence type="inferred from homology"/>
<reference evidence="6 7" key="1">
    <citation type="journal article" date="2013" name="BMC Genomics">
        <title>Genomics-driven discovery of the pneumocandin biosynthetic gene cluster in the fungus Glarea lozoyensis.</title>
        <authorList>
            <person name="Chen L."/>
            <person name="Yue Q."/>
            <person name="Zhang X."/>
            <person name="Xiang M."/>
            <person name="Wang C."/>
            <person name="Li S."/>
            <person name="Che Y."/>
            <person name="Ortiz-Lopez F.J."/>
            <person name="Bills G.F."/>
            <person name="Liu X."/>
            <person name="An Z."/>
        </authorList>
    </citation>
    <scope>NUCLEOTIDE SEQUENCE [LARGE SCALE GENOMIC DNA]</scope>
    <source>
        <strain evidence="7">ATCC 20868 / MF5171</strain>
    </source>
</reference>
<dbReference type="AlphaFoldDB" id="S3DDP4"/>
<feature type="region of interest" description="Disordered" evidence="4">
    <location>
        <begin position="556"/>
        <end position="588"/>
    </location>
</feature>
<protein>
    <submittedName>
        <fullName evidence="6">Pseudouridine synthase</fullName>
    </submittedName>
</protein>
<dbReference type="Pfam" id="PF01416">
    <property type="entry name" value="PseudoU_synth_1"/>
    <property type="match status" value="1"/>
</dbReference>
<dbReference type="GeneID" id="19464237"/>
<dbReference type="RefSeq" id="XP_008076663.1">
    <property type="nucleotide sequence ID" value="XM_008078472.1"/>
</dbReference>
<dbReference type="KEGG" id="glz:GLAREA_05183"/>
<dbReference type="PANTHER" id="PTHR11142">
    <property type="entry name" value="PSEUDOURIDYLATE SYNTHASE"/>
    <property type="match status" value="1"/>
</dbReference>
<dbReference type="InterPro" id="IPR020097">
    <property type="entry name" value="PsdUridine_synth_TruA_a/b_dom"/>
</dbReference>
<evidence type="ECO:0000256" key="2">
    <source>
        <dbReference type="ARBA" id="ARBA00022694"/>
    </source>
</evidence>
<organism evidence="6 7">
    <name type="scientific">Glarea lozoyensis (strain ATCC 20868 / MF5171)</name>
    <dbReference type="NCBI Taxonomy" id="1116229"/>
    <lineage>
        <taxon>Eukaryota</taxon>
        <taxon>Fungi</taxon>
        <taxon>Dikarya</taxon>
        <taxon>Ascomycota</taxon>
        <taxon>Pezizomycotina</taxon>
        <taxon>Leotiomycetes</taxon>
        <taxon>Helotiales</taxon>
        <taxon>Helotiaceae</taxon>
        <taxon>Glarea</taxon>
    </lineage>
</organism>
<evidence type="ECO:0000256" key="4">
    <source>
        <dbReference type="SAM" id="MobiDB-lite"/>
    </source>
</evidence>
<dbReference type="SUPFAM" id="SSF55120">
    <property type="entry name" value="Pseudouridine synthase"/>
    <property type="match status" value="1"/>
</dbReference>
<evidence type="ECO:0000256" key="1">
    <source>
        <dbReference type="ARBA" id="ARBA00009375"/>
    </source>
</evidence>
<accession>S3DDP4</accession>
<dbReference type="HAMAP" id="MF_00171">
    <property type="entry name" value="TruA"/>
    <property type="match status" value="1"/>
</dbReference>
<feature type="domain" description="Pseudouridine synthase I TruA alpha/beta" evidence="5">
    <location>
        <begin position="300"/>
        <end position="428"/>
    </location>
</feature>